<dbReference type="Gene3D" id="3.40.30.10">
    <property type="entry name" value="Glutaredoxin"/>
    <property type="match status" value="1"/>
</dbReference>
<dbReference type="PROSITE" id="PS50404">
    <property type="entry name" value="GST_NTER"/>
    <property type="match status" value="1"/>
</dbReference>
<dbReference type="InterPro" id="IPR036282">
    <property type="entry name" value="Glutathione-S-Trfase_C_sf"/>
</dbReference>
<dbReference type="RefSeq" id="WP_379881977.1">
    <property type="nucleotide sequence ID" value="NZ_JBHPON010000002.1"/>
</dbReference>
<evidence type="ECO:0000259" key="1">
    <source>
        <dbReference type="PROSITE" id="PS50404"/>
    </source>
</evidence>
<dbReference type="CDD" id="cd03196">
    <property type="entry name" value="GST_C_5"/>
    <property type="match status" value="1"/>
</dbReference>
<dbReference type="EMBL" id="JBHPON010000002">
    <property type="protein sequence ID" value="MFC6036779.1"/>
    <property type="molecule type" value="Genomic_DNA"/>
</dbReference>
<proteinExistence type="predicted"/>
<gene>
    <name evidence="2" type="ORF">ACFMB1_14570</name>
</gene>
<dbReference type="PANTHER" id="PTHR43968">
    <property type="match status" value="1"/>
</dbReference>
<keyword evidence="3" id="KW-1185">Reference proteome</keyword>
<dbReference type="InterPro" id="IPR050983">
    <property type="entry name" value="GST_Omega/HSP26"/>
</dbReference>
<dbReference type="InterPro" id="IPR036249">
    <property type="entry name" value="Thioredoxin-like_sf"/>
</dbReference>
<dbReference type="SUPFAM" id="SSF47616">
    <property type="entry name" value="GST C-terminal domain-like"/>
    <property type="match status" value="1"/>
</dbReference>
<dbReference type="Pfam" id="PF13410">
    <property type="entry name" value="GST_C_2"/>
    <property type="match status" value="1"/>
</dbReference>
<accession>A0ABW1KXY8</accession>
<organism evidence="2 3">
    <name type="scientific">Hyphococcus aureus</name>
    <dbReference type="NCBI Taxonomy" id="2666033"/>
    <lineage>
        <taxon>Bacteria</taxon>
        <taxon>Pseudomonadati</taxon>
        <taxon>Pseudomonadota</taxon>
        <taxon>Alphaproteobacteria</taxon>
        <taxon>Parvularculales</taxon>
        <taxon>Parvularculaceae</taxon>
        <taxon>Hyphococcus</taxon>
    </lineage>
</organism>
<dbReference type="Proteomes" id="UP001596116">
    <property type="component" value="Unassembled WGS sequence"/>
</dbReference>
<dbReference type="PANTHER" id="PTHR43968:SF6">
    <property type="entry name" value="GLUTATHIONE S-TRANSFERASE OMEGA"/>
    <property type="match status" value="1"/>
</dbReference>
<sequence length="248" mass="28456">MTDTPILYSFRRCPYAMRARMAVAASGVQVRLREILLRDKPEEMLAASAKGTVPVLIDGQTVIDESLDVMNWALNQNDPESWLARKDDALIAENDGPFKHHLDRYKYSTRYEDADAEEHRAAGFEFLQKLETRLVNQISILRDAPILHPEGGRSPRLEGRRIGAPQDEGVPLENVYLYGSERGFSDIAIFPFVRQFRIADKDWFDAAPIPNVQRWLKPLMDSALFKSVMEKYPLWKETGEEMQFPQIS</sequence>
<dbReference type="InterPro" id="IPR004045">
    <property type="entry name" value="Glutathione_S-Trfase_N"/>
</dbReference>
<protein>
    <submittedName>
        <fullName evidence="2">Glutathione S-transferase</fullName>
    </submittedName>
</protein>
<name>A0ABW1KXY8_9PROT</name>
<dbReference type="PROSITE" id="PS51354">
    <property type="entry name" value="GLUTAREDOXIN_2"/>
    <property type="match status" value="1"/>
</dbReference>
<reference evidence="2 3" key="1">
    <citation type="submission" date="2024-09" db="EMBL/GenBank/DDBJ databases">
        <authorList>
            <person name="Zhang Z.-H."/>
        </authorList>
    </citation>
    <scope>NUCLEOTIDE SEQUENCE [LARGE SCALE GENOMIC DNA]</scope>
    <source>
        <strain evidence="2 3">HHTR114</strain>
    </source>
</reference>
<evidence type="ECO:0000313" key="2">
    <source>
        <dbReference type="EMBL" id="MFC6036779.1"/>
    </source>
</evidence>
<feature type="domain" description="GST N-terminal" evidence="1">
    <location>
        <begin position="3"/>
        <end position="81"/>
    </location>
</feature>
<evidence type="ECO:0000313" key="3">
    <source>
        <dbReference type="Proteomes" id="UP001596116"/>
    </source>
</evidence>
<dbReference type="SUPFAM" id="SSF52833">
    <property type="entry name" value="Thioredoxin-like"/>
    <property type="match status" value="1"/>
</dbReference>
<dbReference type="Pfam" id="PF13417">
    <property type="entry name" value="GST_N_3"/>
    <property type="match status" value="1"/>
</dbReference>
<dbReference type="Gene3D" id="1.20.1050.10">
    <property type="match status" value="1"/>
</dbReference>
<comment type="caution">
    <text evidence="2">The sequence shown here is derived from an EMBL/GenBank/DDBJ whole genome shotgun (WGS) entry which is preliminary data.</text>
</comment>